<comment type="caution">
    <text evidence="2">The sequence shown here is derived from an EMBL/GenBank/DDBJ whole genome shotgun (WGS) entry which is preliminary data.</text>
</comment>
<organism evidence="2 3">
    <name type="scientific">Natronobacillus azotifigens</name>
    <dbReference type="NCBI Taxonomy" id="472978"/>
    <lineage>
        <taxon>Bacteria</taxon>
        <taxon>Bacillati</taxon>
        <taxon>Bacillota</taxon>
        <taxon>Bacilli</taxon>
        <taxon>Bacillales</taxon>
        <taxon>Bacillaceae</taxon>
        <taxon>Natronobacillus</taxon>
    </lineage>
</organism>
<dbReference type="RefSeq" id="WP_268778852.1">
    <property type="nucleotide sequence ID" value="NZ_JAPRAT010000003.1"/>
</dbReference>
<feature type="transmembrane region" description="Helical" evidence="1">
    <location>
        <begin position="6"/>
        <end position="22"/>
    </location>
</feature>
<name>A0A9J6R9U9_9BACI</name>
<dbReference type="AlphaFoldDB" id="A0A9J6R9U9"/>
<dbReference type="EMBL" id="JAPRAT010000003">
    <property type="protein sequence ID" value="MCZ0702083.1"/>
    <property type="molecule type" value="Genomic_DNA"/>
</dbReference>
<keyword evidence="3" id="KW-1185">Reference proteome</keyword>
<keyword evidence="1" id="KW-0812">Transmembrane</keyword>
<evidence type="ECO:0000313" key="3">
    <source>
        <dbReference type="Proteomes" id="UP001084197"/>
    </source>
</evidence>
<feature type="transmembrane region" description="Helical" evidence="1">
    <location>
        <begin position="59"/>
        <end position="79"/>
    </location>
</feature>
<accession>A0A9J6R9U9</accession>
<proteinExistence type="predicted"/>
<evidence type="ECO:0000313" key="2">
    <source>
        <dbReference type="EMBL" id="MCZ0702083.1"/>
    </source>
</evidence>
<sequence length="82" mass="9495">MKKINPWLFLCFGLYPLGLYQLGVGEVKLKKEMLILSVITLSLWAILYVIHLLTLLNLLITLLFILVPYFLGRFGHLIFSED</sequence>
<evidence type="ECO:0000256" key="1">
    <source>
        <dbReference type="SAM" id="Phobius"/>
    </source>
</evidence>
<keyword evidence="1" id="KW-0472">Membrane</keyword>
<reference evidence="2" key="1">
    <citation type="submission" date="2022-11" db="EMBL/GenBank/DDBJ databases">
        <title>WGS of Natronobacillus azotifigens 24KS-1, an anaerobic diazotrophic haloalkaliphile from soda-rich habitats.</title>
        <authorList>
            <person name="Sorokin D.Y."/>
            <person name="Merkel A.Y."/>
        </authorList>
    </citation>
    <scope>NUCLEOTIDE SEQUENCE</scope>
    <source>
        <strain evidence="2">24KS-1</strain>
    </source>
</reference>
<dbReference type="Proteomes" id="UP001084197">
    <property type="component" value="Unassembled WGS sequence"/>
</dbReference>
<feature type="transmembrane region" description="Helical" evidence="1">
    <location>
        <begin position="34"/>
        <end position="53"/>
    </location>
</feature>
<keyword evidence="1" id="KW-1133">Transmembrane helix</keyword>
<gene>
    <name evidence="2" type="ORF">OWO01_02520</name>
</gene>
<protein>
    <submittedName>
        <fullName evidence="2">Uncharacterized protein</fullName>
    </submittedName>
</protein>